<accession>A0A6S6QJJ7</accession>
<protein>
    <recommendedName>
        <fullName evidence="1">DUF403 domain-containing protein</fullName>
    </recommendedName>
</protein>
<evidence type="ECO:0000313" key="3">
    <source>
        <dbReference type="Proteomes" id="UP000515317"/>
    </source>
</evidence>
<sequence>MLSRDADSLYWLSRYVERAENTARILDVAYRLATMPASYGPTDHGNEWESALLTASAYEPFKAAYSEVTPENVIEFLVHSDANPVSIRKCFENARQNARAVRGSLTSEMWESINGAWLEMRRFKTKDFSRDQLPNFLNWVKEASLRCDGSAMRTMLRSDAYWFTRLGVYIERADNTARVLDVKYHVLLPREAEVGGGIDYYQWAAILRSVSALVSYQWVYHQNLKPWLVADFLMLKQEMPRSLAACYAELTRRLDEISHLYGRAGPSQRLARQIHAKLANGRIEDIFQSGLHEFLREFIDDNNRLGAAITDQYLI</sequence>
<evidence type="ECO:0000313" key="2">
    <source>
        <dbReference type="EMBL" id="BCJ89396.1"/>
    </source>
</evidence>
<dbReference type="AlphaFoldDB" id="A0A6S6QJJ7"/>
<dbReference type="PANTHER" id="PTHR34595">
    <property type="entry name" value="BLR5612 PROTEIN"/>
    <property type="match status" value="1"/>
</dbReference>
<evidence type="ECO:0000259" key="1">
    <source>
        <dbReference type="Pfam" id="PF04168"/>
    </source>
</evidence>
<keyword evidence="3" id="KW-1185">Reference proteome</keyword>
<dbReference type="Proteomes" id="UP000515317">
    <property type="component" value="Chromosome"/>
</dbReference>
<dbReference type="EMBL" id="AP023361">
    <property type="protein sequence ID" value="BCJ89396.1"/>
    <property type="molecule type" value="Genomic_DNA"/>
</dbReference>
<gene>
    <name evidence="2" type="ORF">IZ6_01310</name>
</gene>
<dbReference type="Pfam" id="PF04168">
    <property type="entry name" value="Alpha-E"/>
    <property type="match status" value="1"/>
</dbReference>
<dbReference type="InterPro" id="IPR051680">
    <property type="entry name" value="ATP-dep_Glu-Cys_Ligase-2"/>
</dbReference>
<name>A0A6S6QJJ7_9HYPH</name>
<dbReference type="KEGG" id="tso:IZ6_01310"/>
<proteinExistence type="predicted"/>
<dbReference type="PANTHER" id="PTHR34595:SF7">
    <property type="entry name" value="SLL1039 PROTEIN"/>
    <property type="match status" value="1"/>
</dbReference>
<reference evidence="2 3" key="1">
    <citation type="submission" date="2020-08" db="EMBL/GenBank/DDBJ databases">
        <title>Genome sequence of Rhizobiales bacterium strain IZ6.</title>
        <authorList>
            <person name="Nakai R."/>
            <person name="Naganuma T."/>
        </authorList>
    </citation>
    <scope>NUCLEOTIDE SEQUENCE [LARGE SCALE GENOMIC DNA]</scope>
    <source>
        <strain evidence="2 3">IZ6</strain>
    </source>
</reference>
<organism evidence="2 3">
    <name type="scientific">Terrihabitans soli</name>
    <dbReference type="NCBI Taxonomy" id="708113"/>
    <lineage>
        <taxon>Bacteria</taxon>
        <taxon>Pseudomonadati</taxon>
        <taxon>Pseudomonadota</taxon>
        <taxon>Alphaproteobacteria</taxon>
        <taxon>Hyphomicrobiales</taxon>
        <taxon>Terrihabitans</taxon>
    </lineage>
</organism>
<dbReference type="InterPro" id="IPR007296">
    <property type="entry name" value="DUF403"/>
</dbReference>
<dbReference type="RefSeq" id="WP_222876111.1">
    <property type="nucleotide sequence ID" value="NZ_AP023361.1"/>
</dbReference>
<feature type="domain" description="DUF403" evidence="1">
    <location>
        <begin position="1"/>
        <end position="314"/>
    </location>
</feature>